<dbReference type="AlphaFoldDB" id="A0A915KCG7"/>
<accession>A0A915KCG7</accession>
<name>A0A915KCG7_ROMCU</name>
<sequence>MALDIPPLYAWAKATEDSCPNNTFITASDKTIIIMPKDQKHHKQKQGSQADPHNYYANLRKNDWLAQHYTG</sequence>
<dbReference type="Proteomes" id="UP000887565">
    <property type="component" value="Unplaced"/>
</dbReference>
<protein>
    <submittedName>
        <fullName evidence="2">Uncharacterized protein</fullName>
    </submittedName>
</protein>
<proteinExistence type="predicted"/>
<evidence type="ECO:0000313" key="2">
    <source>
        <dbReference type="WBParaSite" id="nRc.2.0.1.t35609-RA"/>
    </source>
</evidence>
<keyword evidence="1" id="KW-1185">Reference proteome</keyword>
<organism evidence="1 2">
    <name type="scientific">Romanomermis culicivorax</name>
    <name type="common">Nematode worm</name>
    <dbReference type="NCBI Taxonomy" id="13658"/>
    <lineage>
        <taxon>Eukaryota</taxon>
        <taxon>Metazoa</taxon>
        <taxon>Ecdysozoa</taxon>
        <taxon>Nematoda</taxon>
        <taxon>Enoplea</taxon>
        <taxon>Dorylaimia</taxon>
        <taxon>Mermithida</taxon>
        <taxon>Mermithoidea</taxon>
        <taxon>Mermithidae</taxon>
        <taxon>Romanomermis</taxon>
    </lineage>
</organism>
<dbReference type="WBParaSite" id="nRc.2.0.1.t35609-RA">
    <property type="protein sequence ID" value="nRc.2.0.1.t35609-RA"/>
    <property type="gene ID" value="nRc.2.0.1.g35609"/>
</dbReference>
<evidence type="ECO:0000313" key="1">
    <source>
        <dbReference type="Proteomes" id="UP000887565"/>
    </source>
</evidence>
<reference evidence="2" key="1">
    <citation type="submission" date="2022-11" db="UniProtKB">
        <authorList>
            <consortium name="WormBaseParasite"/>
        </authorList>
    </citation>
    <scope>IDENTIFICATION</scope>
</reference>